<sequence length="51" mass="6046">MEGEIGHRDQCALPSQRWFQKSYILSLEYCIMHSFPTKVQDYYLCTAICKI</sequence>
<dbReference type="EMBL" id="LANT01000006">
    <property type="protein sequence ID" value="KJV65220.1"/>
    <property type="molecule type" value="Genomic_DNA"/>
</dbReference>
<dbReference type="Proteomes" id="UP000033754">
    <property type="component" value="Unassembled WGS sequence"/>
</dbReference>
<name>A0A0F3N589_ANAPH</name>
<proteinExistence type="predicted"/>
<evidence type="ECO:0000313" key="2">
    <source>
        <dbReference type="EMBL" id="KJV65220.1"/>
    </source>
</evidence>
<dbReference type="AlphaFoldDB" id="A0A0F3N589"/>
<accession>A0A0F3N589</accession>
<evidence type="ECO:0000313" key="3">
    <source>
        <dbReference type="Proteomes" id="UP000033754"/>
    </source>
</evidence>
<gene>
    <name evidence="2" type="ORF">EPHNCH_0936</name>
    <name evidence="1" type="ORF">EPHNCH_1045</name>
</gene>
<dbReference type="PATRIC" id="fig|1359161.3.peg.1048"/>
<organism evidence="1 3">
    <name type="scientific">Anaplasma phagocytophilum str. NCH-1</name>
    <dbReference type="NCBI Taxonomy" id="1359161"/>
    <lineage>
        <taxon>Bacteria</taxon>
        <taxon>Pseudomonadati</taxon>
        <taxon>Pseudomonadota</taxon>
        <taxon>Alphaproteobacteria</taxon>
        <taxon>Rickettsiales</taxon>
        <taxon>Anaplasmataceae</taxon>
        <taxon>Anaplasma</taxon>
        <taxon>phagocytophilum group</taxon>
    </lineage>
</organism>
<dbReference type="EMBL" id="LANT01000008">
    <property type="protein sequence ID" value="KJV63258.1"/>
    <property type="molecule type" value="Genomic_DNA"/>
</dbReference>
<comment type="caution">
    <text evidence="1">The sequence shown here is derived from an EMBL/GenBank/DDBJ whole genome shotgun (WGS) entry which is preliminary data.</text>
</comment>
<protein>
    <submittedName>
        <fullName evidence="1">Uncharacterized protein</fullName>
    </submittedName>
</protein>
<evidence type="ECO:0000313" key="1">
    <source>
        <dbReference type="EMBL" id="KJV63258.1"/>
    </source>
</evidence>
<reference evidence="1 3" key="1">
    <citation type="submission" date="2015-01" db="EMBL/GenBank/DDBJ databases">
        <title>Genome Sequencing of Rickettsiales.</title>
        <authorList>
            <person name="Daugherty S.C."/>
            <person name="Su Q."/>
            <person name="Abolude K."/>
            <person name="Beier-Sexton M."/>
            <person name="Carlyon J.A."/>
            <person name="Carter R."/>
            <person name="Day N.P."/>
            <person name="Dumler S.J."/>
            <person name="Dyachenko V."/>
            <person name="Godinez A."/>
            <person name="Kurtti T.J."/>
            <person name="Lichay M."/>
            <person name="Mullins K.E."/>
            <person name="Ott S."/>
            <person name="Pappas-Brown V."/>
            <person name="Paris D.H."/>
            <person name="Patel P."/>
            <person name="Richards A.L."/>
            <person name="Sadzewicz L."/>
            <person name="Sears K."/>
            <person name="Seidman D."/>
            <person name="Sengamalay N."/>
            <person name="Stenos J."/>
            <person name="Tallon L.J."/>
            <person name="Vincent G."/>
            <person name="Fraser C.M."/>
            <person name="Munderloh U."/>
            <person name="Dunning-Hotopp J.C."/>
        </authorList>
    </citation>
    <scope>NUCLEOTIDE SEQUENCE [LARGE SCALE GENOMIC DNA]</scope>
    <source>
        <strain evidence="1 3">NCH-1</strain>
    </source>
</reference>